<dbReference type="PANTHER" id="PTHR43245:SF51">
    <property type="entry name" value="SHORT CHAIN DEHYDROGENASE_REDUCTASE FAMILY 42E, MEMBER 2"/>
    <property type="match status" value="1"/>
</dbReference>
<dbReference type="Pfam" id="PF01073">
    <property type="entry name" value="3Beta_HSD"/>
    <property type="match status" value="1"/>
</dbReference>
<organism evidence="4 5">
    <name type="scientific">Pterulicium gracile</name>
    <dbReference type="NCBI Taxonomy" id="1884261"/>
    <lineage>
        <taxon>Eukaryota</taxon>
        <taxon>Fungi</taxon>
        <taxon>Dikarya</taxon>
        <taxon>Basidiomycota</taxon>
        <taxon>Agaricomycotina</taxon>
        <taxon>Agaricomycetes</taxon>
        <taxon>Agaricomycetidae</taxon>
        <taxon>Agaricales</taxon>
        <taxon>Pleurotineae</taxon>
        <taxon>Pterulaceae</taxon>
        <taxon>Pterulicium</taxon>
    </lineage>
</organism>
<evidence type="ECO:0000313" key="4">
    <source>
        <dbReference type="EMBL" id="TFK99898.1"/>
    </source>
</evidence>
<dbReference type="PANTHER" id="PTHR43245">
    <property type="entry name" value="BIFUNCTIONAL POLYMYXIN RESISTANCE PROTEIN ARNA"/>
    <property type="match status" value="1"/>
</dbReference>
<proteinExistence type="inferred from homology"/>
<evidence type="ECO:0000256" key="1">
    <source>
        <dbReference type="ARBA" id="ARBA00009219"/>
    </source>
</evidence>
<sequence>MFFISPLPATLCAISAASLGYYLSKVNKRLIGPHSLDEVLSDEELAASRESWRKIDMLKAIPSRCTCEGYVVIGGSGFVGSYIVQLLLLRKETSIRIIDANPPAAAVLSNPSVSFVKVDITSRQALREALQAPFALTGKPANVVYHTAAVIRFWERAEYCKDATWAVNVEGTRNVLEIVKELPGQPILVYTSTADLCLAEPDSWFSLRRSATKVPVYSDNTSPGSFHESRMYTRSKYAAEQLVIAADKASTSVKHGIIRPGYAIVGLNDPMIHQLIRSGPQVPFFDGGWASTAVAVWDVAAAHLLMEDALRERPQEVRADPFLVTGKCEPWSYAKMRNTLKILCEPPLELVALPPLAMLLTAHAVEIMLWTRYHSLATVFAILRMKHKPALVPKWLGQTRNLQPAMMTYMREFILDDSRARKVLGYVSLCFYVLFPRHSPHLLGTDLNGLLQRSYTKLSLSIDCKEELHCRA</sequence>
<evidence type="ECO:0000256" key="2">
    <source>
        <dbReference type="ARBA" id="ARBA00023002"/>
    </source>
</evidence>
<dbReference type="GO" id="GO:0016616">
    <property type="term" value="F:oxidoreductase activity, acting on the CH-OH group of donors, NAD or NADP as acceptor"/>
    <property type="evidence" value="ECO:0007669"/>
    <property type="project" value="InterPro"/>
</dbReference>
<evidence type="ECO:0000313" key="5">
    <source>
        <dbReference type="Proteomes" id="UP000305067"/>
    </source>
</evidence>
<comment type="similarity">
    <text evidence="1">Belongs to the 3-beta-HSD family.</text>
</comment>
<keyword evidence="2" id="KW-0560">Oxidoreductase</keyword>
<dbReference type="Gene3D" id="3.40.50.720">
    <property type="entry name" value="NAD(P)-binding Rossmann-like Domain"/>
    <property type="match status" value="1"/>
</dbReference>
<evidence type="ECO:0000259" key="3">
    <source>
        <dbReference type="Pfam" id="PF01073"/>
    </source>
</evidence>
<dbReference type="STRING" id="1884261.A0A5C3QI79"/>
<feature type="domain" description="3-beta hydroxysteroid dehydrogenase/isomerase" evidence="3">
    <location>
        <begin position="71"/>
        <end position="337"/>
    </location>
</feature>
<dbReference type="OrthoDB" id="10058185at2759"/>
<protein>
    <recommendedName>
        <fullName evidence="3">3-beta hydroxysteroid dehydrogenase/isomerase domain-containing protein</fullName>
    </recommendedName>
</protein>
<dbReference type="Proteomes" id="UP000305067">
    <property type="component" value="Unassembled WGS sequence"/>
</dbReference>
<dbReference type="GO" id="GO:0006694">
    <property type="term" value="P:steroid biosynthetic process"/>
    <property type="evidence" value="ECO:0007669"/>
    <property type="project" value="InterPro"/>
</dbReference>
<dbReference type="AlphaFoldDB" id="A0A5C3QI79"/>
<dbReference type="InterPro" id="IPR002225">
    <property type="entry name" value="3Beta_OHSteriod_DH/Estase"/>
</dbReference>
<gene>
    <name evidence="4" type="ORF">BDV98DRAFT_509787</name>
</gene>
<keyword evidence="5" id="KW-1185">Reference proteome</keyword>
<dbReference type="SUPFAM" id="SSF51735">
    <property type="entry name" value="NAD(P)-binding Rossmann-fold domains"/>
    <property type="match status" value="1"/>
</dbReference>
<name>A0A5C3QI79_9AGAR</name>
<reference evidence="4 5" key="1">
    <citation type="journal article" date="2019" name="Nat. Ecol. Evol.">
        <title>Megaphylogeny resolves global patterns of mushroom evolution.</title>
        <authorList>
            <person name="Varga T."/>
            <person name="Krizsan K."/>
            <person name="Foldi C."/>
            <person name="Dima B."/>
            <person name="Sanchez-Garcia M."/>
            <person name="Sanchez-Ramirez S."/>
            <person name="Szollosi G.J."/>
            <person name="Szarkandi J.G."/>
            <person name="Papp V."/>
            <person name="Albert L."/>
            <person name="Andreopoulos W."/>
            <person name="Angelini C."/>
            <person name="Antonin V."/>
            <person name="Barry K.W."/>
            <person name="Bougher N.L."/>
            <person name="Buchanan P."/>
            <person name="Buyck B."/>
            <person name="Bense V."/>
            <person name="Catcheside P."/>
            <person name="Chovatia M."/>
            <person name="Cooper J."/>
            <person name="Damon W."/>
            <person name="Desjardin D."/>
            <person name="Finy P."/>
            <person name="Geml J."/>
            <person name="Haridas S."/>
            <person name="Hughes K."/>
            <person name="Justo A."/>
            <person name="Karasinski D."/>
            <person name="Kautmanova I."/>
            <person name="Kiss B."/>
            <person name="Kocsube S."/>
            <person name="Kotiranta H."/>
            <person name="LaButti K.M."/>
            <person name="Lechner B.E."/>
            <person name="Liimatainen K."/>
            <person name="Lipzen A."/>
            <person name="Lukacs Z."/>
            <person name="Mihaltcheva S."/>
            <person name="Morgado L.N."/>
            <person name="Niskanen T."/>
            <person name="Noordeloos M.E."/>
            <person name="Ohm R.A."/>
            <person name="Ortiz-Santana B."/>
            <person name="Ovrebo C."/>
            <person name="Racz N."/>
            <person name="Riley R."/>
            <person name="Savchenko A."/>
            <person name="Shiryaev A."/>
            <person name="Soop K."/>
            <person name="Spirin V."/>
            <person name="Szebenyi C."/>
            <person name="Tomsovsky M."/>
            <person name="Tulloss R.E."/>
            <person name="Uehling J."/>
            <person name="Grigoriev I.V."/>
            <person name="Vagvolgyi C."/>
            <person name="Papp T."/>
            <person name="Martin F.M."/>
            <person name="Miettinen O."/>
            <person name="Hibbett D.S."/>
            <person name="Nagy L.G."/>
        </authorList>
    </citation>
    <scope>NUCLEOTIDE SEQUENCE [LARGE SCALE GENOMIC DNA]</scope>
    <source>
        <strain evidence="4 5">CBS 309.79</strain>
    </source>
</reference>
<dbReference type="EMBL" id="ML178831">
    <property type="protein sequence ID" value="TFK99898.1"/>
    <property type="molecule type" value="Genomic_DNA"/>
</dbReference>
<accession>A0A5C3QI79</accession>
<dbReference type="InterPro" id="IPR036291">
    <property type="entry name" value="NAD(P)-bd_dom_sf"/>
</dbReference>
<dbReference type="InterPro" id="IPR050177">
    <property type="entry name" value="Lipid_A_modif_metabolic_enz"/>
</dbReference>